<dbReference type="OMA" id="KMKMYIA"/>
<evidence type="ECO:0000313" key="9">
    <source>
        <dbReference type="Proteomes" id="UP000091857"/>
    </source>
</evidence>
<reference evidence="9" key="1">
    <citation type="journal article" date="2016" name="Nat. Biotechnol.">
        <title>Sequencing wild and cultivated cassava and related species reveals extensive interspecific hybridization and genetic diversity.</title>
        <authorList>
            <person name="Bredeson J.V."/>
            <person name="Lyons J.B."/>
            <person name="Prochnik S.E."/>
            <person name="Wu G.A."/>
            <person name="Ha C.M."/>
            <person name="Edsinger-Gonzales E."/>
            <person name="Grimwood J."/>
            <person name="Schmutz J."/>
            <person name="Rabbi I.Y."/>
            <person name="Egesi C."/>
            <person name="Nauluvula P."/>
            <person name="Lebot V."/>
            <person name="Ndunguru J."/>
            <person name="Mkamilo G."/>
            <person name="Bart R.S."/>
            <person name="Setter T.L."/>
            <person name="Gleadow R.M."/>
            <person name="Kulakow P."/>
            <person name="Ferguson M.E."/>
            <person name="Rounsley S."/>
            <person name="Rokhsar D.S."/>
        </authorList>
    </citation>
    <scope>NUCLEOTIDE SEQUENCE [LARGE SCALE GENOMIC DNA]</scope>
    <source>
        <strain evidence="9">cv. AM560-2</strain>
    </source>
</reference>
<dbReference type="InterPro" id="IPR011333">
    <property type="entry name" value="SKP1/BTB/POZ_sf"/>
</dbReference>
<dbReference type="PANTHER" id="PTHR32370">
    <property type="entry name" value="OS12G0117600 PROTEIN"/>
    <property type="match status" value="1"/>
</dbReference>
<dbReference type="GO" id="GO:0016567">
    <property type="term" value="P:protein ubiquitination"/>
    <property type="evidence" value="ECO:0007669"/>
    <property type="project" value="UniProtKB-UniPathway"/>
</dbReference>
<dbReference type="EMBL" id="CM004388">
    <property type="protein sequence ID" value="OAY58938.1"/>
    <property type="molecule type" value="Genomic_DNA"/>
</dbReference>
<evidence type="ECO:0008006" key="10">
    <source>
        <dbReference type="Google" id="ProtNLM"/>
    </source>
</evidence>
<dbReference type="PROSITE" id="PS50097">
    <property type="entry name" value="BTB"/>
    <property type="match status" value="1"/>
</dbReference>
<evidence type="ECO:0000313" key="8">
    <source>
        <dbReference type="EMBL" id="OAY58938.1"/>
    </source>
</evidence>
<protein>
    <recommendedName>
        <fullName evidence="10">Root phototropism protein 2</fullName>
    </recommendedName>
</protein>
<dbReference type="InterPro" id="IPR000210">
    <property type="entry name" value="BTB/POZ_dom"/>
</dbReference>
<evidence type="ECO:0000259" key="7">
    <source>
        <dbReference type="PROSITE" id="PS51649"/>
    </source>
</evidence>
<dbReference type="Gene3D" id="3.30.710.10">
    <property type="entry name" value="Potassium Channel Kv1.1, Chain A"/>
    <property type="match status" value="1"/>
</dbReference>
<sequence>MATPLRSNSRLSIAMERTGQWVFSQEIPTDVVVEVGEASFALHKFMLVAKSNYIRKLIMESTEPDLTRINLSEIPGGPEMFEKAAKFCYGVNFEITVHNVAALRCASEYLQMTDLYCDNNLSGRTEDFLAQVALSSLSGAIVVLKSCEDLLPMAEDLKILQRCADVISVKACNEANFPSRSPPNWWTEELSILDVEFVGKIISAMKKRGAKALTLASALITYTERNLRDLVRDHSGQAKSMDPDDSDIRSCQRELLQSIVSLLPSEKAAFPINFLCCLLRSAIFLKASNSCKNELEKRISAILEHVTVDDLLVLSFTYDGERLFDLESVRRIISGFVEKEKTMAVFSGGDFKDTCSTGMQRVAKTVDAYLGEIATYGELGISKFNGIAILVPKGARKVDDDLYRAIDIYLKAHPNLDEIEREKVCSVMDTLKLSHEARLHASQNKRLPVQIVLHALYYDQLKLRSGMDERSTPEAGVGNTRNQLQATDVSLIRENEALRSELMKMKLVISDMQKNNSNQGTSGKGGPRKPTFFSSMSKTLGKLNPFKHGSKDTSNIDDNVGVDISKPRRRRFSVS</sequence>
<dbReference type="OrthoDB" id="624345at2759"/>
<feature type="region of interest" description="Disordered" evidence="5">
    <location>
        <begin position="513"/>
        <end position="575"/>
    </location>
</feature>
<organism evidence="8 9">
    <name type="scientific">Manihot esculenta</name>
    <name type="common">Cassava</name>
    <name type="synonym">Jatropha manihot</name>
    <dbReference type="NCBI Taxonomy" id="3983"/>
    <lineage>
        <taxon>Eukaryota</taxon>
        <taxon>Viridiplantae</taxon>
        <taxon>Streptophyta</taxon>
        <taxon>Embryophyta</taxon>
        <taxon>Tracheophyta</taxon>
        <taxon>Spermatophyta</taxon>
        <taxon>Magnoliopsida</taxon>
        <taxon>eudicotyledons</taxon>
        <taxon>Gunneridae</taxon>
        <taxon>Pentapetalae</taxon>
        <taxon>rosids</taxon>
        <taxon>fabids</taxon>
        <taxon>Malpighiales</taxon>
        <taxon>Euphorbiaceae</taxon>
        <taxon>Crotonoideae</taxon>
        <taxon>Manihoteae</taxon>
        <taxon>Manihot</taxon>
    </lineage>
</organism>
<name>A0A2C9WHK2_MANES</name>
<dbReference type="FunFam" id="3.30.710.10:FF:000168">
    <property type="entry name" value="BTB/POZ domain-containing protein At1g03010"/>
    <property type="match status" value="1"/>
</dbReference>
<evidence type="ECO:0000259" key="6">
    <source>
        <dbReference type="PROSITE" id="PS50097"/>
    </source>
</evidence>
<keyword evidence="9" id="KW-1185">Reference proteome</keyword>
<evidence type="ECO:0000256" key="1">
    <source>
        <dbReference type="ARBA" id="ARBA00004906"/>
    </source>
</evidence>
<dbReference type="UniPathway" id="UPA00143"/>
<evidence type="ECO:0000256" key="4">
    <source>
        <dbReference type="PROSITE-ProRule" id="PRU00982"/>
    </source>
</evidence>
<feature type="domain" description="BTB" evidence="6">
    <location>
        <begin position="29"/>
        <end position="97"/>
    </location>
</feature>
<dbReference type="InterPro" id="IPR027356">
    <property type="entry name" value="NPH3_dom"/>
</dbReference>
<evidence type="ECO:0000256" key="5">
    <source>
        <dbReference type="SAM" id="MobiDB-lite"/>
    </source>
</evidence>
<dbReference type="PROSITE" id="PS51649">
    <property type="entry name" value="NPH3"/>
    <property type="match status" value="1"/>
</dbReference>
<comment type="pathway">
    <text evidence="1">Protein modification; protein ubiquitination.</text>
</comment>
<dbReference type="STRING" id="3983.A0A2C9WHK2"/>
<feature type="domain" description="NPH3" evidence="7">
    <location>
        <begin position="184"/>
        <end position="462"/>
    </location>
</feature>
<accession>A0A2C9WHK2</accession>
<proteinExistence type="inferred from homology"/>
<dbReference type="Proteomes" id="UP000091857">
    <property type="component" value="Chromosome 2"/>
</dbReference>
<dbReference type="Pfam" id="PF03000">
    <property type="entry name" value="NPH3"/>
    <property type="match status" value="1"/>
</dbReference>
<evidence type="ECO:0000256" key="2">
    <source>
        <dbReference type="ARBA" id="ARBA00022553"/>
    </source>
</evidence>
<dbReference type="SUPFAM" id="SSF54695">
    <property type="entry name" value="POZ domain"/>
    <property type="match status" value="1"/>
</dbReference>
<dbReference type="SMART" id="SM00225">
    <property type="entry name" value="BTB"/>
    <property type="match status" value="1"/>
</dbReference>
<gene>
    <name evidence="8" type="ORF">MANES_02G218100v8</name>
</gene>
<keyword evidence="3" id="KW-0833">Ubl conjugation pathway</keyword>
<dbReference type="AlphaFoldDB" id="A0A2C9WHK2"/>
<dbReference type="InterPro" id="IPR043454">
    <property type="entry name" value="NPH3/RPT2-like"/>
</dbReference>
<evidence type="ECO:0000256" key="3">
    <source>
        <dbReference type="ARBA" id="ARBA00022786"/>
    </source>
</evidence>
<comment type="caution">
    <text evidence="8">The sequence shown here is derived from an EMBL/GenBank/DDBJ whole genome shotgun (WGS) entry which is preliminary data.</text>
</comment>
<dbReference type="Gramene" id="Manes.02G218100.1.v8.1">
    <property type="protein sequence ID" value="Manes.02G218100.1.v8.1.CDS"/>
    <property type="gene ID" value="Manes.02G218100.v8.1"/>
</dbReference>
<comment type="similarity">
    <text evidence="4">Belongs to the NPH3 family.</text>
</comment>
<dbReference type="Pfam" id="PF00651">
    <property type="entry name" value="BTB"/>
    <property type="match status" value="1"/>
</dbReference>
<keyword evidence="2" id="KW-0597">Phosphoprotein</keyword>